<reference evidence="3 4" key="1">
    <citation type="submission" date="2017-08" db="EMBL/GenBank/DDBJ databases">
        <title>Complete Genome Sequence of Streptomyces formicae KY5, the formicamycin producer.</title>
        <authorList>
            <person name="Holmes N.A."/>
            <person name="Devine R."/>
            <person name="Qin Z."/>
            <person name="Seipke R.F."/>
            <person name="Wilkinson B."/>
            <person name="Hutchings M.I."/>
        </authorList>
    </citation>
    <scope>NUCLEOTIDE SEQUENCE [LARGE SCALE GENOMIC DNA]</scope>
    <source>
        <strain evidence="3 4">KY5</strain>
    </source>
</reference>
<keyword evidence="2" id="KW-0812">Transmembrane</keyword>
<keyword evidence="4" id="KW-1185">Reference proteome</keyword>
<organism evidence="3 4">
    <name type="scientific">Streptomyces formicae</name>
    <dbReference type="NCBI Taxonomy" id="1616117"/>
    <lineage>
        <taxon>Bacteria</taxon>
        <taxon>Bacillati</taxon>
        <taxon>Actinomycetota</taxon>
        <taxon>Actinomycetes</taxon>
        <taxon>Kitasatosporales</taxon>
        <taxon>Streptomycetaceae</taxon>
        <taxon>Streptomyces</taxon>
    </lineage>
</organism>
<dbReference type="Proteomes" id="UP000221011">
    <property type="component" value="Chromosome"/>
</dbReference>
<protein>
    <submittedName>
        <fullName evidence="3">Uncharacterized protein</fullName>
    </submittedName>
</protein>
<feature type="region of interest" description="Disordered" evidence="1">
    <location>
        <begin position="15"/>
        <end position="35"/>
    </location>
</feature>
<accession>A0A291QE59</accession>
<evidence type="ECO:0000313" key="3">
    <source>
        <dbReference type="EMBL" id="ATL29764.1"/>
    </source>
</evidence>
<sequence length="488" mass="52527">MQRVRPRLRERLAQRLNGTAPAPPQDTGGGVAATNGRPYDYRVRVLVEIHRDPDELALAEEVLTGRGWPVRAPKPGEYAPDEVTDGYVPRIVEVRLLGAREGAAQQALHMVMDLARATELALHVRDAALIQHRPDPHITWEVHPKRVPGPRERIRRFWTDDDTDDETPQPLRVIRIPEQAPESDALAAAASHSPAWPPFDAAEHGVRPARINRASPAWWGQAFLAVLTVGAAMLAIRFLHFPDEHASVLDSALLSVGISVMGLLTAVFGAGAWFALRQSSALRHVLPWALPVALPAVFAAVPQVGQLLHTSYLSAFDLSGEVDGGGWGDALRAGLFLTVAALYGLLIGLGAGGWVYRTTARSGTLLGITLFIGVYAGLAAGLFLATTVLERAGDSGDDARAAAAAYRAPGPYYGLEAEFVCVLPKDKEAPVYGGRLPTGRPLLTFGPKGDRVSLWDPKAERALGMRLEDATFVPAKSEHGKAICPRTP</sequence>
<feature type="transmembrane region" description="Helical" evidence="2">
    <location>
        <begin position="252"/>
        <end position="276"/>
    </location>
</feature>
<feature type="transmembrane region" description="Helical" evidence="2">
    <location>
        <begin position="217"/>
        <end position="240"/>
    </location>
</feature>
<dbReference type="KEGG" id="sfk:KY5_4746c"/>
<dbReference type="AlphaFoldDB" id="A0A291QE59"/>
<evidence type="ECO:0000256" key="2">
    <source>
        <dbReference type="SAM" id="Phobius"/>
    </source>
</evidence>
<dbReference type="EMBL" id="CP022685">
    <property type="protein sequence ID" value="ATL29764.1"/>
    <property type="molecule type" value="Genomic_DNA"/>
</dbReference>
<feature type="transmembrane region" description="Helical" evidence="2">
    <location>
        <begin position="288"/>
        <end position="313"/>
    </location>
</feature>
<name>A0A291QE59_9ACTN</name>
<feature type="transmembrane region" description="Helical" evidence="2">
    <location>
        <begin position="333"/>
        <end position="356"/>
    </location>
</feature>
<evidence type="ECO:0000313" key="4">
    <source>
        <dbReference type="Proteomes" id="UP000221011"/>
    </source>
</evidence>
<evidence type="ECO:0000256" key="1">
    <source>
        <dbReference type="SAM" id="MobiDB-lite"/>
    </source>
</evidence>
<proteinExistence type="predicted"/>
<dbReference type="RefSeq" id="WP_098244205.1">
    <property type="nucleotide sequence ID" value="NZ_CP022685.1"/>
</dbReference>
<gene>
    <name evidence="3" type="ORF">KY5_4746c</name>
</gene>
<keyword evidence="2" id="KW-0472">Membrane</keyword>
<keyword evidence="2" id="KW-1133">Transmembrane helix</keyword>
<feature type="transmembrane region" description="Helical" evidence="2">
    <location>
        <begin position="363"/>
        <end position="385"/>
    </location>
</feature>